<dbReference type="PANTHER" id="PTHR13343">
    <property type="entry name" value="CREG1 PROTEIN"/>
    <property type="match status" value="1"/>
</dbReference>
<dbReference type="RefSeq" id="WP_092862939.1">
    <property type="nucleotide sequence ID" value="NZ_FPCH01000001.1"/>
</dbReference>
<dbReference type="STRING" id="51670.SAMN04488557_0181"/>
<evidence type="ECO:0000259" key="2">
    <source>
        <dbReference type="Pfam" id="PF13883"/>
    </source>
</evidence>
<evidence type="ECO:0000259" key="1">
    <source>
        <dbReference type="Pfam" id="PF10615"/>
    </source>
</evidence>
<dbReference type="Proteomes" id="UP000199423">
    <property type="component" value="Unassembled WGS sequence"/>
</dbReference>
<dbReference type="Pfam" id="PF10615">
    <property type="entry name" value="DUF2470"/>
    <property type="match status" value="1"/>
</dbReference>
<feature type="domain" description="CREG-like beta-barrel" evidence="2">
    <location>
        <begin position="16"/>
        <end position="156"/>
    </location>
</feature>
<dbReference type="InterPro" id="IPR019595">
    <property type="entry name" value="DUF2470"/>
</dbReference>
<gene>
    <name evidence="3" type="ORF">SAMN04488557_0181</name>
</gene>
<dbReference type="InterPro" id="IPR012349">
    <property type="entry name" value="Split_barrel_FMN-bd"/>
</dbReference>
<feature type="domain" description="DUF2470" evidence="1">
    <location>
        <begin position="179"/>
        <end position="248"/>
    </location>
</feature>
<dbReference type="AlphaFoldDB" id="A0A1I7MTX9"/>
<dbReference type="SUPFAM" id="SSF50475">
    <property type="entry name" value="FMN-binding split barrel"/>
    <property type="match status" value="1"/>
</dbReference>
<dbReference type="Pfam" id="PF13883">
    <property type="entry name" value="CREG_beta-barrel"/>
    <property type="match status" value="1"/>
</dbReference>
<proteinExistence type="predicted"/>
<dbReference type="EMBL" id="FPCH01000001">
    <property type="protein sequence ID" value="SFV25837.1"/>
    <property type="molecule type" value="Genomic_DNA"/>
</dbReference>
<dbReference type="Gene3D" id="3.20.180.10">
    <property type="entry name" value="PNP-oxidase-like"/>
    <property type="match status" value="1"/>
</dbReference>
<accession>A0A1I7MTX9</accession>
<evidence type="ECO:0000313" key="4">
    <source>
        <dbReference type="Proteomes" id="UP000199423"/>
    </source>
</evidence>
<dbReference type="OrthoDB" id="9814594at2"/>
<dbReference type="PANTHER" id="PTHR13343:SF17">
    <property type="entry name" value="CELLULAR REPRESSOR OF E1A-STIMULATED GENES, ISOFORM A"/>
    <property type="match status" value="1"/>
</dbReference>
<sequence>MTEKKKDVLQPVDDAARRQAKTLVRTARYASLATIDPLDGSPSVSRVSLATAMDGSPVFLISRLSSHFANLEADQRCSLLVGEPGKGDPLAYPRMTLIGTAENLGQSPERAPERAAVKSRFLRRNPKAALYADFPDFAFWKFATSRASLNGGFGRAYALAAGDLAVPAGALQSLTEFEEGAVEHMNADHADAVGRYAVKSGATSAEGWRLATIDPEGLDMTCGDEVARLWFDDPLKSAQELRPVLVALAKQN</sequence>
<organism evidence="3 4">
    <name type="scientific">Hyphomicrobium facile</name>
    <dbReference type="NCBI Taxonomy" id="51670"/>
    <lineage>
        <taxon>Bacteria</taxon>
        <taxon>Pseudomonadati</taxon>
        <taxon>Pseudomonadota</taxon>
        <taxon>Alphaproteobacteria</taxon>
        <taxon>Hyphomicrobiales</taxon>
        <taxon>Hyphomicrobiaceae</taxon>
        <taxon>Hyphomicrobium</taxon>
    </lineage>
</organism>
<keyword evidence="4" id="KW-1185">Reference proteome</keyword>
<dbReference type="InterPro" id="IPR055343">
    <property type="entry name" value="CREG_beta-barrel"/>
</dbReference>
<evidence type="ECO:0000313" key="3">
    <source>
        <dbReference type="EMBL" id="SFV25837.1"/>
    </source>
</evidence>
<dbReference type="Gene3D" id="2.30.110.10">
    <property type="entry name" value="Electron Transport, Fmn-binding Protein, Chain A"/>
    <property type="match status" value="1"/>
</dbReference>
<name>A0A1I7MTX9_9HYPH</name>
<dbReference type="InterPro" id="IPR037119">
    <property type="entry name" value="Haem_oxidase_HugZ-like_sf"/>
</dbReference>
<reference evidence="4" key="1">
    <citation type="submission" date="2016-10" db="EMBL/GenBank/DDBJ databases">
        <authorList>
            <person name="Varghese N."/>
            <person name="Submissions S."/>
        </authorList>
    </citation>
    <scope>NUCLEOTIDE SEQUENCE [LARGE SCALE GENOMIC DNA]</scope>
    <source>
        <strain evidence="4">DSM 1565</strain>
    </source>
</reference>
<protein>
    <submittedName>
        <fullName evidence="3">Uncharacterized protein</fullName>
    </submittedName>
</protein>
<dbReference type="GO" id="GO:0005737">
    <property type="term" value="C:cytoplasm"/>
    <property type="evidence" value="ECO:0007669"/>
    <property type="project" value="UniProtKB-ARBA"/>
</dbReference>